<dbReference type="PRINTS" id="PR00385">
    <property type="entry name" value="P450"/>
</dbReference>
<evidence type="ECO:0000313" key="7">
    <source>
        <dbReference type="EMBL" id="KAI5081377.1"/>
    </source>
</evidence>
<evidence type="ECO:0008006" key="9">
    <source>
        <dbReference type="Google" id="ProtNLM"/>
    </source>
</evidence>
<keyword evidence="8" id="KW-1185">Reference proteome</keyword>
<keyword evidence="3 6" id="KW-0560">Oxidoreductase</keyword>
<keyword evidence="6" id="KW-0503">Monooxygenase</keyword>
<dbReference type="InterPro" id="IPR001128">
    <property type="entry name" value="Cyt_P450"/>
</dbReference>
<dbReference type="CDD" id="cd11064">
    <property type="entry name" value="CYP86A"/>
    <property type="match status" value="1"/>
</dbReference>
<reference evidence="7" key="1">
    <citation type="submission" date="2021-01" db="EMBL/GenBank/DDBJ databases">
        <title>Adiantum capillus-veneris genome.</title>
        <authorList>
            <person name="Fang Y."/>
            <person name="Liao Q."/>
        </authorList>
    </citation>
    <scope>NUCLEOTIDE SEQUENCE</scope>
    <source>
        <strain evidence="7">H3</strain>
        <tissue evidence="7">Leaf</tissue>
    </source>
</reference>
<evidence type="ECO:0000313" key="8">
    <source>
        <dbReference type="Proteomes" id="UP000886520"/>
    </source>
</evidence>
<dbReference type="PRINTS" id="PR00463">
    <property type="entry name" value="EP450I"/>
</dbReference>
<keyword evidence="5 6" id="KW-0349">Heme</keyword>
<feature type="binding site" description="axial binding residue" evidence="5">
    <location>
        <position position="460"/>
    </location>
    <ligand>
        <name>heme</name>
        <dbReference type="ChEBI" id="CHEBI:30413"/>
    </ligand>
    <ligandPart>
        <name>Fe</name>
        <dbReference type="ChEBI" id="CHEBI:18248"/>
    </ligandPart>
</feature>
<dbReference type="InterPro" id="IPR002401">
    <property type="entry name" value="Cyt_P450_E_grp-I"/>
</dbReference>
<evidence type="ECO:0000256" key="2">
    <source>
        <dbReference type="ARBA" id="ARBA00022723"/>
    </source>
</evidence>
<dbReference type="Proteomes" id="UP000886520">
    <property type="component" value="Chromosome 4"/>
</dbReference>
<accession>A0A9D4V8A8</accession>
<evidence type="ECO:0000256" key="4">
    <source>
        <dbReference type="ARBA" id="ARBA00023004"/>
    </source>
</evidence>
<dbReference type="Gene3D" id="1.10.630.10">
    <property type="entry name" value="Cytochrome P450"/>
    <property type="match status" value="1"/>
</dbReference>
<keyword evidence="2 5" id="KW-0479">Metal-binding</keyword>
<dbReference type="GO" id="GO:0005506">
    <property type="term" value="F:iron ion binding"/>
    <property type="evidence" value="ECO:0007669"/>
    <property type="project" value="InterPro"/>
</dbReference>
<dbReference type="EMBL" id="JABFUD020000004">
    <property type="protein sequence ID" value="KAI5081377.1"/>
    <property type="molecule type" value="Genomic_DNA"/>
</dbReference>
<evidence type="ECO:0000256" key="6">
    <source>
        <dbReference type="RuleBase" id="RU000461"/>
    </source>
</evidence>
<comment type="caution">
    <text evidence="7">The sequence shown here is derived from an EMBL/GenBank/DDBJ whole genome shotgun (WGS) entry which is preliminary data.</text>
</comment>
<evidence type="ECO:0000256" key="5">
    <source>
        <dbReference type="PIRSR" id="PIRSR602401-1"/>
    </source>
</evidence>
<dbReference type="GO" id="GO:0020037">
    <property type="term" value="F:heme binding"/>
    <property type="evidence" value="ECO:0007669"/>
    <property type="project" value="InterPro"/>
</dbReference>
<evidence type="ECO:0000256" key="1">
    <source>
        <dbReference type="ARBA" id="ARBA00010617"/>
    </source>
</evidence>
<dbReference type="InterPro" id="IPR017972">
    <property type="entry name" value="Cyt_P450_CS"/>
</dbReference>
<comment type="cofactor">
    <cofactor evidence="5">
        <name>heme</name>
        <dbReference type="ChEBI" id="CHEBI:30413"/>
    </cofactor>
</comment>
<dbReference type="SUPFAM" id="SSF48264">
    <property type="entry name" value="Cytochrome P450"/>
    <property type="match status" value="1"/>
</dbReference>
<dbReference type="Pfam" id="PF00067">
    <property type="entry name" value="p450"/>
    <property type="match status" value="1"/>
</dbReference>
<name>A0A9D4V8A8_ADICA</name>
<dbReference type="GO" id="GO:0006629">
    <property type="term" value="P:lipid metabolic process"/>
    <property type="evidence" value="ECO:0007669"/>
    <property type="project" value="UniProtKB-ARBA"/>
</dbReference>
<dbReference type="GO" id="GO:0016705">
    <property type="term" value="F:oxidoreductase activity, acting on paired donors, with incorporation or reduction of molecular oxygen"/>
    <property type="evidence" value="ECO:0007669"/>
    <property type="project" value="InterPro"/>
</dbReference>
<sequence>MDVSRLSAWDVVWALFVTALGGAMCKACFLKGPFRGNPTNWPFLGMLPGLLLNLHHVYDWIASLLINNGGSFSFEGPWFSNMRYYITADPRNVEHALRTQFPNYPKGTDFSDIFHDLLGHGIFNVDGHLWQKQRKITSLQLNSRSCKQFADSTVSEMVANKLLPRMQHFSDMGSRFDLQDIMLRFTFDTICLVSFGEDTGCLSPNLPVVPFSTAFETALECTMLRFFLPPRWWKILKWLRFGKERSMPKALIIVNDFCKKTISARMERLQHEVKVSDNKLDLMSCLLRMGGDTATIDEEFLRDLTLNFLLAGRDTSALALCWFFWLLANHPNVEEKVVAEARHVIGAGKREGKLVLTRSELNRMHYLHAALTESLRLYPSVPLDIKHIVMDDILPDGTHVKKDDKLVYAVHAMGRMESIWGSDCSLFCPERWLDPCSGLFSEAHLPPFHYLAFNAGPRTCIGKDMAYVLMKTVASTLLLHFRVVPVRGHKVVPKLSITLYMKYGLLVTLEPRIGLAKESQVEA</sequence>
<comment type="similarity">
    <text evidence="1 6">Belongs to the cytochrome P450 family.</text>
</comment>
<keyword evidence="4 5" id="KW-0408">Iron</keyword>
<dbReference type="GO" id="GO:0004497">
    <property type="term" value="F:monooxygenase activity"/>
    <property type="evidence" value="ECO:0007669"/>
    <property type="project" value="UniProtKB-KW"/>
</dbReference>
<dbReference type="InterPro" id="IPR036396">
    <property type="entry name" value="Cyt_P450_sf"/>
</dbReference>
<dbReference type="OrthoDB" id="1470350at2759"/>
<gene>
    <name evidence="7" type="ORF">GOP47_0004560</name>
</gene>
<protein>
    <recommendedName>
        <fullName evidence="9">Cytochrome P450</fullName>
    </recommendedName>
</protein>
<organism evidence="7 8">
    <name type="scientific">Adiantum capillus-veneris</name>
    <name type="common">Maidenhair fern</name>
    <dbReference type="NCBI Taxonomy" id="13818"/>
    <lineage>
        <taxon>Eukaryota</taxon>
        <taxon>Viridiplantae</taxon>
        <taxon>Streptophyta</taxon>
        <taxon>Embryophyta</taxon>
        <taxon>Tracheophyta</taxon>
        <taxon>Polypodiopsida</taxon>
        <taxon>Polypodiidae</taxon>
        <taxon>Polypodiales</taxon>
        <taxon>Pteridineae</taxon>
        <taxon>Pteridaceae</taxon>
        <taxon>Vittarioideae</taxon>
        <taxon>Adiantum</taxon>
    </lineage>
</organism>
<evidence type="ECO:0000256" key="3">
    <source>
        <dbReference type="ARBA" id="ARBA00023002"/>
    </source>
</evidence>
<dbReference type="AlphaFoldDB" id="A0A9D4V8A8"/>
<dbReference type="PANTHER" id="PTHR24296">
    <property type="entry name" value="CYTOCHROME P450"/>
    <property type="match status" value="1"/>
</dbReference>
<proteinExistence type="inferred from homology"/>
<dbReference type="PROSITE" id="PS00086">
    <property type="entry name" value="CYTOCHROME_P450"/>
    <property type="match status" value="1"/>
</dbReference>